<comment type="caution">
    <text evidence="6">The sequence shown here is derived from an EMBL/GenBank/DDBJ whole genome shotgun (WGS) entry which is preliminary data.</text>
</comment>
<name>A0AAE2RCA3_AGRVI</name>
<dbReference type="InterPro" id="IPR037171">
    <property type="entry name" value="NagB/RpiA_transferase-like"/>
</dbReference>
<keyword evidence="3" id="KW-0238">DNA-binding</keyword>
<dbReference type="Gene3D" id="1.10.10.10">
    <property type="entry name" value="Winged helix-like DNA-binding domain superfamily/Winged helix DNA-binding domain"/>
    <property type="match status" value="1"/>
</dbReference>
<dbReference type="SUPFAM" id="SSF46785">
    <property type="entry name" value="Winged helix' DNA-binding domain"/>
    <property type="match status" value="1"/>
</dbReference>
<dbReference type="Pfam" id="PF00455">
    <property type="entry name" value="DeoRC"/>
    <property type="match status" value="1"/>
</dbReference>
<keyword evidence="4" id="KW-0804">Transcription</keyword>
<dbReference type="InterPro" id="IPR001034">
    <property type="entry name" value="DeoR_HTH"/>
</dbReference>
<dbReference type="SUPFAM" id="SSF100950">
    <property type="entry name" value="NagB/RpiA/CoA transferase-like"/>
    <property type="match status" value="1"/>
</dbReference>
<reference evidence="6" key="1">
    <citation type="submission" date="2020-11" db="EMBL/GenBank/DDBJ databases">
        <title>Agrobacterium vitis strain K377 genome.</title>
        <authorList>
            <person name="Xi H."/>
        </authorList>
    </citation>
    <scope>NUCLEOTIDE SEQUENCE</scope>
    <source>
        <strain evidence="6">K377</strain>
    </source>
</reference>
<dbReference type="PRINTS" id="PR00037">
    <property type="entry name" value="HTHLACR"/>
</dbReference>
<dbReference type="PROSITE" id="PS51000">
    <property type="entry name" value="HTH_DEOR_2"/>
    <property type="match status" value="1"/>
</dbReference>
<dbReference type="InterPro" id="IPR050313">
    <property type="entry name" value="Carb_Metab_HTH_regulators"/>
</dbReference>
<proteinExistence type="predicted"/>
<dbReference type="Gene3D" id="3.40.50.1360">
    <property type="match status" value="1"/>
</dbReference>
<evidence type="ECO:0000313" key="7">
    <source>
        <dbReference type="Proteomes" id="UP000655037"/>
    </source>
</evidence>
<dbReference type="PANTHER" id="PTHR30363">
    <property type="entry name" value="HTH-TYPE TRANSCRIPTIONAL REGULATOR SRLR-RELATED"/>
    <property type="match status" value="1"/>
</dbReference>
<dbReference type="SMART" id="SM01134">
    <property type="entry name" value="DeoRC"/>
    <property type="match status" value="1"/>
</dbReference>
<evidence type="ECO:0000256" key="2">
    <source>
        <dbReference type="ARBA" id="ARBA00023015"/>
    </source>
</evidence>
<dbReference type="PROSITE" id="PS00894">
    <property type="entry name" value="HTH_DEOR_1"/>
    <property type="match status" value="1"/>
</dbReference>
<dbReference type="InterPro" id="IPR018356">
    <property type="entry name" value="Tscrpt_reg_HTH_DeoR_CS"/>
</dbReference>
<dbReference type="PANTHER" id="PTHR30363:SF4">
    <property type="entry name" value="GLYCEROL-3-PHOSPHATE REGULON REPRESSOR"/>
    <property type="match status" value="1"/>
</dbReference>
<evidence type="ECO:0000256" key="3">
    <source>
        <dbReference type="ARBA" id="ARBA00023125"/>
    </source>
</evidence>
<gene>
    <name evidence="6" type="ORF">IEI95_007250</name>
</gene>
<evidence type="ECO:0000256" key="4">
    <source>
        <dbReference type="ARBA" id="ARBA00023163"/>
    </source>
</evidence>
<dbReference type="RefSeq" id="WP_194416214.1">
    <property type="nucleotide sequence ID" value="NZ_JACXXJ020000003.1"/>
</dbReference>
<dbReference type="EMBL" id="JACXXJ020000003">
    <property type="protein sequence ID" value="MBF2714060.1"/>
    <property type="molecule type" value="Genomic_DNA"/>
</dbReference>
<dbReference type="GO" id="GO:0003677">
    <property type="term" value="F:DNA binding"/>
    <property type="evidence" value="ECO:0007669"/>
    <property type="project" value="UniProtKB-KW"/>
</dbReference>
<dbReference type="InterPro" id="IPR036388">
    <property type="entry name" value="WH-like_DNA-bd_sf"/>
</dbReference>
<dbReference type="InterPro" id="IPR036390">
    <property type="entry name" value="WH_DNA-bd_sf"/>
</dbReference>
<evidence type="ECO:0000313" key="6">
    <source>
        <dbReference type="EMBL" id="MBF2714060.1"/>
    </source>
</evidence>
<dbReference type="AlphaFoldDB" id="A0AAE2RCA3"/>
<dbReference type="GO" id="GO:0003700">
    <property type="term" value="F:DNA-binding transcription factor activity"/>
    <property type="evidence" value="ECO:0007669"/>
    <property type="project" value="InterPro"/>
</dbReference>
<dbReference type="Pfam" id="PF08220">
    <property type="entry name" value="HTH_DeoR"/>
    <property type="match status" value="1"/>
</dbReference>
<keyword evidence="1" id="KW-0678">Repressor</keyword>
<dbReference type="Proteomes" id="UP000655037">
    <property type="component" value="Unassembled WGS sequence"/>
</dbReference>
<dbReference type="InterPro" id="IPR014036">
    <property type="entry name" value="DeoR-like_C"/>
</dbReference>
<feature type="domain" description="HTH deoR-type" evidence="5">
    <location>
        <begin position="7"/>
        <end position="62"/>
    </location>
</feature>
<keyword evidence="2" id="KW-0805">Transcription regulation</keyword>
<sequence>MSLDSTPDERRAYILAALQTKGRLSTTEVSEHFSVSEDTARRDFREMAAEGLIKRVHGAALPMSPGTLPFQGRYKVSAEQKVRLARRAAQIVLRDQVVIVDGGTSNLELVRQLPKDLRATIVTNSPLIATVTNEHAHLEIIFLGGVFDKRSQMTLGARVLEQLHSMSADLCFIGVHGIHEDLGLTTSGYDEVAIKSAMISAAAEVVAIATSDKIGTAAAYKIGPLSLIDILVTEENAKSRALLEQNNIRTLLD</sequence>
<organism evidence="6 7">
    <name type="scientific">Agrobacterium vitis</name>
    <name type="common">Rhizobium vitis</name>
    <dbReference type="NCBI Taxonomy" id="373"/>
    <lineage>
        <taxon>Bacteria</taxon>
        <taxon>Pseudomonadati</taxon>
        <taxon>Pseudomonadota</taxon>
        <taxon>Alphaproteobacteria</taxon>
        <taxon>Hyphomicrobiales</taxon>
        <taxon>Rhizobiaceae</taxon>
        <taxon>Rhizobium/Agrobacterium group</taxon>
        <taxon>Agrobacterium</taxon>
    </lineage>
</organism>
<accession>A0AAE2RCA3</accession>
<evidence type="ECO:0000259" key="5">
    <source>
        <dbReference type="PROSITE" id="PS51000"/>
    </source>
</evidence>
<evidence type="ECO:0000256" key="1">
    <source>
        <dbReference type="ARBA" id="ARBA00022491"/>
    </source>
</evidence>
<protein>
    <submittedName>
        <fullName evidence="6">DeoR/GlpR transcriptional regulator</fullName>
    </submittedName>
</protein>
<dbReference type="SMART" id="SM00420">
    <property type="entry name" value="HTH_DEOR"/>
    <property type="match status" value="1"/>
</dbReference>